<keyword evidence="6" id="KW-0812">Transmembrane</keyword>
<dbReference type="GO" id="GO:0016020">
    <property type="term" value="C:membrane"/>
    <property type="evidence" value="ECO:0007669"/>
    <property type="project" value="InterPro"/>
</dbReference>
<dbReference type="GO" id="GO:0006465">
    <property type="term" value="P:signal peptide processing"/>
    <property type="evidence" value="ECO:0007669"/>
    <property type="project" value="InterPro"/>
</dbReference>
<dbReference type="InterPro" id="IPR047272">
    <property type="entry name" value="S49_SppA_C"/>
</dbReference>
<evidence type="ECO:0000256" key="3">
    <source>
        <dbReference type="ARBA" id="ARBA00022801"/>
    </source>
</evidence>
<keyword evidence="6" id="KW-1133">Transmembrane helix</keyword>
<evidence type="ECO:0000256" key="5">
    <source>
        <dbReference type="PIRSR" id="PIRSR001217-1"/>
    </source>
</evidence>
<evidence type="ECO:0000256" key="1">
    <source>
        <dbReference type="ARBA" id="ARBA00008683"/>
    </source>
</evidence>
<dbReference type="InterPro" id="IPR047217">
    <property type="entry name" value="S49_SppA_67K_type_N"/>
</dbReference>
<evidence type="ECO:0000313" key="9">
    <source>
        <dbReference type="Proteomes" id="UP000199412"/>
    </source>
</evidence>
<feature type="domain" description="Peptidase S49" evidence="7">
    <location>
        <begin position="119"/>
        <end position="266"/>
    </location>
</feature>
<dbReference type="Proteomes" id="UP000199412">
    <property type="component" value="Unassembled WGS sequence"/>
</dbReference>
<feature type="transmembrane region" description="Helical" evidence="6">
    <location>
        <begin position="9"/>
        <end position="31"/>
    </location>
</feature>
<reference evidence="8 9" key="1">
    <citation type="submission" date="2016-10" db="EMBL/GenBank/DDBJ databases">
        <authorList>
            <person name="de Groot N.N."/>
        </authorList>
    </citation>
    <scope>NUCLEOTIDE SEQUENCE [LARGE SCALE GENOMIC DNA]</scope>
    <source>
        <strain evidence="8 9">ATCC 700224</strain>
    </source>
</reference>
<evidence type="ECO:0000256" key="2">
    <source>
        <dbReference type="ARBA" id="ARBA00022670"/>
    </source>
</evidence>
<dbReference type="STRING" id="69960.SAMN05421720_10889"/>
<feature type="domain" description="Peptidase S49" evidence="7">
    <location>
        <begin position="371"/>
        <end position="521"/>
    </location>
</feature>
<dbReference type="EMBL" id="FNAP01000008">
    <property type="protein sequence ID" value="SDE56425.1"/>
    <property type="molecule type" value="Genomic_DNA"/>
</dbReference>
<dbReference type="SUPFAM" id="SSF52096">
    <property type="entry name" value="ClpP/crotonase"/>
    <property type="match status" value="2"/>
</dbReference>
<organism evidence="8 9">
    <name type="scientific">Rhodospira trueperi</name>
    <dbReference type="NCBI Taxonomy" id="69960"/>
    <lineage>
        <taxon>Bacteria</taxon>
        <taxon>Pseudomonadati</taxon>
        <taxon>Pseudomonadota</taxon>
        <taxon>Alphaproteobacteria</taxon>
        <taxon>Rhodospirillales</taxon>
        <taxon>Rhodospirillaceae</taxon>
        <taxon>Rhodospira</taxon>
    </lineage>
</organism>
<dbReference type="CDD" id="cd07018">
    <property type="entry name" value="S49_SppA_67K_type"/>
    <property type="match status" value="1"/>
</dbReference>
<keyword evidence="6" id="KW-0472">Membrane</keyword>
<keyword evidence="2 8" id="KW-0645">Protease</keyword>
<comment type="similarity">
    <text evidence="1">Belongs to the peptidase S49 family.</text>
</comment>
<dbReference type="Gene3D" id="3.90.226.10">
    <property type="entry name" value="2-enoyl-CoA Hydratase, Chain A, domain 1"/>
    <property type="match status" value="3"/>
</dbReference>
<dbReference type="PANTHER" id="PTHR33209">
    <property type="entry name" value="PROTEASE 4"/>
    <property type="match status" value="1"/>
</dbReference>
<accession>A0A1G7DZB6</accession>
<dbReference type="InterPro" id="IPR002142">
    <property type="entry name" value="Peptidase_S49"/>
</dbReference>
<dbReference type="CDD" id="cd07023">
    <property type="entry name" value="S49_Sppa_N_C"/>
    <property type="match status" value="1"/>
</dbReference>
<dbReference type="OrthoDB" id="9764363at2"/>
<dbReference type="AlphaFoldDB" id="A0A1G7DZB6"/>
<keyword evidence="4" id="KW-0720">Serine protease</keyword>
<protein>
    <submittedName>
        <fullName evidence="8">Protease-4</fullName>
    </submittedName>
</protein>
<feature type="active site" description="Nucleophile" evidence="5">
    <location>
        <position position="388"/>
    </location>
</feature>
<evidence type="ECO:0000259" key="7">
    <source>
        <dbReference type="Pfam" id="PF01343"/>
    </source>
</evidence>
<keyword evidence="9" id="KW-1185">Reference proteome</keyword>
<sequence length="608" mass="64398">MFRFLGKMILWLLAMVGASVVVGTVVAVLILPRMIGEPLALPDDIVLTVDLDQAIAEGPEEPAWFPGAGGGDEIALRTLLDGLERAATDDRVKGLVARVRTPSMGLAQAQEVRDAVHAFRANGKPTYVYADTMPAAGRGTLAYYLASAFGEIWMQPSGEVGLVGVAMELPFAAAALEDWGIAFDVSARHEYKGVLAGLSEEEIPPPVRENMSRLVASWFDQIQAGISAARDIPLEDLSRMIDRAPLLVDEAVAGGLVDRAAYADEFRDGLSATLGDHSRLSLSEYLERRDDEEPPEARRIALIHGVGMVLPGGGSDTPEFGVTDGLRARDLADAVRAAVKDERVAAIVLRLDSPGGDYVAADTARRAVAQARDSGTPVIVSMGNTVASGGYFIALEGDHVLASPGTITGSIGVAAGKPVARDLWAELRVNWARLAEGRNAAMWSLNSPFSLSARQALDRRLDAVYADFAARVGAARGLEGARLDRAARGRVFTGADAVDMGLVDQIGGLGDALRVARDAAALPADEPVVVAPYPAPLDPLDRLKRLLEARGVPGLATAVSGMTESDLRALARLLGVMRPLLSLINDPAGSPPTGMSLLYDEAWRFNPR</sequence>
<dbReference type="GO" id="GO:0008236">
    <property type="term" value="F:serine-type peptidase activity"/>
    <property type="evidence" value="ECO:0007669"/>
    <property type="project" value="UniProtKB-KW"/>
</dbReference>
<evidence type="ECO:0000256" key="6">
    <source>
        <dbReference type="SAM" id="Phobius"/>
    </source>
</evidence>
<dbReference type="InterPro" id="IPR029045">
    <property type="entry name" value="ClpP/crotonase-like_dom_sf"/>
</dbReference>
<dbReference type="RefSeq" id="WP_092786452.1">
    <property type="nucleotide sequence ID" value="NZ_FNAP01000008.1"/>
</dbReference>
<feature type="active site" description="Proton donor/acceptor" evidence="5">
    <location>
        <position position="192"/>
    </location>
</feature>
<dbReference type="Pfam" id="PF01343">
    <property type="entry name" value="Peptidase_S49"/>
    <property type="match status" value="2"/>
</dbReference>
<evidence type="ECO:0000313" key="8">
    <source>
        <dbReference type="EMBL" id="SDE56425.1"/>
    </source>
</evidence>
<name>A0A1G7DZB6_9PROT</name>
<evidence type="ECO:0000256" key="4">
    <source>
        <dbReference type="ARBA" id="ARBA00022825"/>
    </source>
</evidence>
<dbReference type="InterPro" id="IPR004634">
    <property type="entry name" value="Pept_S49_pIV"/>
</dbReference>
<dbReference type="PANTHER" id="PTHR33209:SF1">
    <property type="entry name" value="PEPTIDASE S49 DOMAIN-CONTAINING PROTEIN"/>
    <property type="match status" value="1"/>
</dbReference>
<proteinExistence type="inferred from homology"/>
<keyword evidence="3" id="KW-0378">Hydrolase</keyword>
<dbReference type="PIRSF" id="PIRSF001217">
    <property type="entry name" value="Protease_4_SppA"/>
    <property type="match status" value="1"/>
</dbReference>
<gene>
    <name evidence="8" type="ORF">SAMN05421720_10889</name>
</gene>